<organism evidence="2 3">
    <name type="scientific">Providencia huashanensis</name>
    <dbReference type="NCBI Taxonomy" id="3037798"/>
    <lineage>
        <taxon>Bacteria</taxon>
        <taxon>Pseudomonadati</taxon>
        <taxon>Pseudomonadota</taxon>
        <taxon>Gammaproteobacteria</taxon>
        <taxon>Enterobacterales</taxon>
        <taxon>Morganellaceae</taxon>
        <taxon>Providencia</taxon>
    </lineage>
</organism>
<dbReference type="EMBL" id="JARRYG010000038">
    <property type="protein sequence ID" value="MDG4698847.1"/>
    <property type="molecule type" value="Genomic_DNA"/>
</dbReference>
<name>A0AA42FLV5_9GAMM</name>
<comment type="caution">
    <text evidence="2">The sequence shown here is derived from an EMBL/GenBank/DDBJ whole genome shotgun (WGS) entry which is preliminary data.</text>
</comment>
<reference evidence="2" key="1">
    <citation type="submission" date="2023-03" db="EMBL/GenBank/DDBJ databases">
        <title>a new species belonging to Providencia genus.</title>
        <authorList>
            <person name="Yang W."/>
            <person name="Hu F."/>
            <person name="Shen S."/>
            <person name="Ding L."/>
            <person name="Yin D."/>
        </authorList>
    </citation>
    <scope>NUCLEOTIDE SEQUENCE</scope>
    <source>
        <strain evidence="2">CRE-3FA-0001</strain>
    </source>
</reference>
<keyword evidence="1" id="KW-0812">Transmembrane</keyword>
<evidence type="ECO:0000313" key="2">
    <source>
        <dbReference type="EMBL" id="MDG4698847.1"/>
    </source>
</evidence>
<proteinExistence type="predicted"/>
<feature type="transmembrane region" description="Helical" evidence="1">
    <location>
        <begin position="53"/>
        <end position="73"/>
    </location>
</feature>
<gene>
    <name evidence="2" type="ORF">P7V44_21725</name>
</gene>
<accession>A0AA42FLV5</accession>
<keyword evidence="1" id="KW-0472">Membrane</keyword>
<evidence type="ECO:0000256" key="1">
    <source>
        <dbReference type="SAM" id="Phobius"/>
    </source>
</evidence>
<evidence type="ECO:0000313" key="3">
    <source>
        <dbReference type="Proteomes" id="UP001156701"/>
    </source>
</evidence>
<dbReference type="Proteomes" id="UP001156701">
    <property type="component" value="Unassembled WGS sequence"/>
</dbReference>
<protein>
    <submittedName>
        <fullName evidence="2">Uncharacterized protein</fullName>
    </submittedName>
</protein>
<keyword evidence="1" id="KW-1133">Transmembrane helix</keyword>
<sequence>MKNKKFKLTKKIERFFDKLATICGGYANMGVMGVVATMGFMALIFILIDADKILIMTITLLIITFAYLGKILISK</sequence>
<dbReference type="RefSeq" id="WP_278030794.1">
    <property type="nucleotide sequence ID" value="NZ_JARRYG010000038.1"/>
</dbReference>
<dbReference type="AlphaFoldDB" id="A0AA42FLV5"/>
<feature type="transmembrane region" description="Helical" evidence="1">
    <location>
        <begin position="21"/>
        <end position="47"/>
    </location>
</feature>